<reference evidence="9" key="2">
    <citation type="submission" date="2023-10" db="EMBL/GenBank/DDBJ databases">
        <authorList>
            <person name="Choi B."/>
        </authorList>
    </citation>
    <scope>NUCLEOTIDE SEQUENCE</scope>
    <source>
        <strain evidence="9">UMB0763</strain>
    </source>
</reference>
<evidence type="ECO:0000256" key="1">
    <source>
        <dbReference type="ARBA" id="ARBA00007494"/>
    </source>
</evidence>
<feature type="compositionally biased region" description="Basic and acidic residues" evidence="7">
    <location>
        <begin position="87"/>
        <end position="120"/>
    </location>
</feature>
<feature type="region of interest" description="Disordered" evidence="7">
    <location>
        <begin position="351"/>
        <end position="382"/>
    </location>
</feature>
<dbReference type="EMBL" id="CP136958">
    <property type="protein sequence ID" value="WOT03239.1"/>
    <property type="molecule type" value="Genomic_DNA"/>
</dbReference>
<evidence type="ECO:0000256" key="5">
    <source>
        <dbReference type="ARBA" id="ARBA00022884"/>
    </source>
</evidence>
<dbReference type="GO" id="GO:0001510">
    <property type="term" value="P:RNA methylation"/>
    <property type="evidence" value="ECO:0007669"/>
    <property type="project" value="InterPro"/>
</dbReference>
<feature type="region of interest" description="Disordered" evidence="7">
    <location>
        <begin position="1"/>
        <end position="160"/>
    </location>
</feature>
<dbReference type="PANTHER" id="PTHR22807">
    <property type="entry name" value="NOP2 YEAST -RELATED NOL1/NOP2/FMU SUN DOMAIN-CONTAINING"/>
    <property type="match status" value="1"/>
</dbReference>
<dbReference type="KEGG" id="cpyr:CYJ47_05650"/>
<feature type="domain" description="SAM-dependent MTase RsmB/NOP-type" evidence="8">
    <location>
        <begin position="376"/>
        <end position="657"/>
    </location>
</feature>
<keyword evidence="2 6" id="KW-0489">Methyltransferase</keyword>
<keyword evidence="5 6" id="KW-0694">RNA-binding</keyword>
<feature type="compositionally biased region" description="Low complexity" evidence="7">
    <location>
        <begin position="359"/>
        <end position="372"/>
    </location>
</feature>
<dbReference type="PROSITE" id="PS51686">
    <property type="entry name" value="SAM_MT_RSMB_NOP"/>
    <property type="match status" value="1"/>
</dbReference>
<dbReference type="InterPro" id="IPR023267">
    <property type="entry name" value="RCMT"/>
</dbReference>
<dbReference type="Proteomes" id="UP000234560">
    <property type="component" value="Chromosome"/>
</dbReference>
<dbReference type="SUPFAM" id="SSF48013">
    <property type="entry name" value="NusB-like"/>
    <property type="match status" value="1"/>
</dbReference>
<dbReference type="InterPro" id="IPR035926">
    <property type="entry name" value="NusB-like_sf"/>
</dbReference>
<dbReference type="InterPro" id="IPR029063">
    <property type="entry name" value="SAM-dependent_MTases_sf"/>
</dbReference>
<dbReference type="Gene3D" id="3.40.50.150">
    <property type="entry name" value="Vaccinia Virus protein VP39"/>
    <property type="match status" value="1"/>
</dbReference>
<organism evidence="9 10">
    <name type="scientific">Corynebacterium pyruviciproducens</name>
    <dbReference type="NCBI Taxonomy" id="598660"/>
    <lineage>
        <taxon>Bacteria</taxon>
        <taxon>Bacillati</taxon>
        <taxon>Actinomycetota</taxon>
        <taxon>Actinomycetes</taxon>
        <taxon>Mycobacteriales</taxon>
        <taxon>Corynebacteriaceae</taxon>
        <taxon>Corynebacterium</taxon>
    </lineage>
</organism>
<keyword evidence="3 6" id="KW-0808">Transferase</keyword>
<evidence type="ECO:0000256" key="6">
    <source>
        <dbReference type="PROSITE-ProRule" id="PRU01023"/>
    </source>
</evidence>
<dbReference type="PANTHER" id="PTHR22807:SF53">
    <property type="entry name" value="RIBOSOMAL RNA SMALL SUBUNIT METHYLTRANSFERASE B-RELATED"/>
    <property type="match status" value="1"/>
</dbReference>
<accession>A0AAF0YTU9</accession>
<reference evidence="9" key="1">
    <citation type="submission" date="2017-12" db="EMBL/GenBank/DDBJ databases">
        <authorList>
            <person name="Thomas-White K."/>
            <person name="Wolfe A.J."/>
        </authorList>
    </citation>
    <scope>NUCLEOTIDE SEQUENCE</scope>
    <source>
        <strain evidence="9">UMB0763</strain>
    </source>
</reference>
<dbReference type="AlphaFoldDB" id="A0AAF0YTU9"/>
<dbReference type="Gene3D" id="1.10.940.10">
    <property type="entry name" value="NusB-like"/>
    <property type="match status" value="1"/>
</dbReference>
<evidence type="ECO:0000313" key="9">
    <source>
        <dbReference type="EMBL" id="WOT03239.1"/>
    </source>
</evidence>
<feature type="binding site" evidence="6">
    <location>
        <position position="503"/>
    </location>
    <ligand>
        <name>S-adenosyl-L-methionine</name>
        <dbReference type="ChEBI" id="CHEBI:59789"/>
    </ligand>
</feature>
<feature type="compositionally biased region" description="Basic and acidic residues" evidence="7">
    <location>
        <begin position="135"/>
        <end position="155"/>
    </location>
</feature>
<dbReference type="Pfam" id="PF01029">
    <property type="entry name" value="NusB"/>
    <property type="match status" value="1"/>
</dbReference>
<dbReference type="SUPFAM" id="SSF53335">
    <property type="entry name" value="S-adenosyl-L-methionine-dependent methyltransferases"/>
    <property type="match status" value="1"/>
</dbReference>
<feature type="binding site" evidence="6">
    <location>
        <position position="543"/>
    </location>
    <ligand>
        <name>S-adenosyl-L-methionine</name>
        <dbReference type="ChEBI" id="CHEBI:59789"/>
    </ligand>
</feature>
<evidence type="ECO:0000313" key="10">
    <source>
        <dbReference type="Proteomes" id="UP000234560"/>
    </source>
</evidence>
<evidence type="ECO:0000256" key="2">
    <source>
        <dbReference type="ARBA" id="ARBA00022603"/>
    </source>
</evidence>
<dbReference type="PROSITE" id="PS01153">
    <property type="entry name" value="NOL1_NOP2_SUN"/>
    <property type="match status" value="1"/>
</dbReference>
<dbReference type="GO" id="GO:0006355">
    <property type="term" value="P:regulation of DNA-templated transcription"/>
    <property type="evidence" value="ECO:0007669"/>
    <property type="project" value="InterPro"/>
</dbReference>
<protein>
    <submittedName>
        <fullName evidence="9">Transcription antitermination factor NusB</fullName>
    </submittedName>
</protein>
<dbReference type="GO" id="GO:0008173">
    <property type="term" value="F:RNA methyltransferase activity"/>
    <property type="evidence" value="ECO:0007669"/>
    <property type="project" value="InterPro"/>
</dbReference>
<feature type="compositionally biased region" description="Basic and acidic residues" evidence="7">
    <location>
        <begin position="373"/>
        <end position="382"/>
    </location>
</feature>
<feature type="compositionally biased region" description="Basic and acidic residues" evidence="7">
    <location>
        <begin position="20"/>
        <end position="69"/>
    </location>
</feature>
<feature type="binding site" evidence="6">
    <location>
        <position position="527"/>
    </location>
    <ligand>
        <name>S-adenosyl-L-methionine</name>
        <dbReference type="ChEBI" id="CHEBI:59789"/>
    </ligand>
</feature>
<evidence type="ECO:0000256" key="3">
    <source>
        <dbReference type="ARBA" id="ARBA00022679"/>
    </source>
</evidence>
<gene>
    <name evidence="9" type="ORF">CYJ47_05650</name>
</gene>
<dbReference type="InterPro" id="IPR018314">
    <property type="entry name" value="RsmB/NOL1/NOP2-like_CS"/>
</dbReference>
<evidence type="ECO:0000259" key="8">
    <source>
        <dbReference type="PROSITE" id="PS51686"/>
    </source>
</evidence>
<proteinExistence type="inferred from homology"/>
<dbReference type="InterPro" id="IPR049560">
    <property type="entry name" value="MeTrfase_RsmB-F_NOP2_cat"/>
</dbReference>
<sequence length="658" mass="70549">MSGGFRSRSSKGDPTPETNRGNRHDAPREGAGDRRDERQRGDRRERNYGAERTSREAGDRPAHGARSDGGDSSAQRRISVGGGHQRASRDSRDSWDRHTGQGENRTRRGDRSERGSRGDRTGGGFRNTGRGKGGGFDRRNNQRGGRSREDNHRNEAPQVDLPRLTALSAIGAVFNDGAFGNIALPREITEAGLTGRDAAFATEIGYGTMRLVGVLDEIIGTCSSRELGKLDPIVLNALRMGAYQLLYTRVEDHAAVDTSVRLVPQKVKGFVNAILRQIQKKSREEWVASLAPDSEIGAIAFESGHPEWIARSYEATLESPSGAPVAANEVDSVTSAAALSVDTIAADAASEVDVDSAADTDPAGTEAATAAEASHDDSKHEREFAELRKALEADSQRPIVHLAAKPGEISADELALITGGEVGKYSPYAVYLDGGNPAHIEPVRERLAFVQDEGSQLIGRVLVTAPVDDDQGRWLDLCAGPGGKATMIGSLAAIDEAEVTAVEVAPHRADLIRSATEGLPVTVVVGDGRTVEVGSGFDRVLVDAPCSGLGSLRRRQESRWTKDEADIEGLTQLQYELLAAGVERAKAGGIIVYSTCSPDLRETRAIVDKALANLPVEELDAHPLVAPMTNVGTEKSVQMWTYRHGTDSMFFAVLRKQG</sequence>
<dbReference type="GO" id="GO:0003723">
    <property type="term" value="F:RNA binding"/>
    <property type="evidence" value="ECO:0007669"/>
    <property type="project" value="UniProtKB-UniRule"/>
</dbReference>
<comment type="similarity">
    <text evidence="1 6">Belongs to the class I-like SAM-binding methyltransferase superfamily. RsmB/NOP family.</text>
</comment>
<name>A0AAF0YTU9_9CORY</name>
<dbReference type="Pfam" id="PF01189">
    <property type="entry name" value="Methyltr_RsmB-F"/>
    <property type="match status" value="1"/>
</dbReference>
<dbReference type="InterPro" id="IPR001678">
    <property type="entry name" value="MeTrfase_RsmB-F_NOP2_dom"/>
</dbReference>
<keyword evidence="4 6" id="KW-0949">S-adenosyl-L-methionine</keyword>
<dbReference type="PRINTS" id="PR02008">
    <property type="entry name" value="RCMTFAMILY"/>
</dbReference>
<feature type="active site" description="Nucleophile" evidence="6">
    <location>
        <position position="596"/>
    </location>
</feature>
<feature type="binding site" evidence="6">
    <location>
        <begin position="478"/>
        <end position="484"/>
    </location>
    <ligand>
        <name>S-adenosyl-L-methionine</name>
        <dbReference type="ChEBI" id="CHEBI:59789"/>
    </ligand>
</feature>
<dbReference type="CDD" id="cd02440">
    <property type="entry name" value="AdoMet_MTases"/>
    <property type="match status" value="1"/>
</dbReference>
<feature type="compositionally biased region" description="Gly residues" evidence="7">
    <location>
        <begin position="121"/>
        <end position="134"/>
    </location>
</feature>
<dbReference type="InterPro" id="IPR006027">
    <property type="entry name" value="NusB_RsmB_TIM44"/>
</dbReference>
<evidence type="ECO:0000256" key="7">
    <source>
        <dbReference type="SAM" id="MobiDB-lite"/>
    </source>
</evidence>
<evidence type="ECO:0000256" key="4">
    <source>
        <dbReference type="ARBA" id="ARBA00022691"/>
    </source>
</evidence>